<dbReference type="SMART" id="SM01019">
    <property type="entry name" value="B3"/>
    <property type="match status" value="2"/>
</dbReference>
<accession>A0AAV0L9J4</accession>
<evidence type="ECO:0000256" key="4">
    <source>
        <dbReference type="ARBA" id="ARBA00023163"/>
    </source>
</evidence>
<dbReference type="SUPFAM" id="SSF101936">
    <property type="entry name" value="DNA-binding pseudobarrel domain"/>
    <property type="match status" value="2"/>
</dbReference>
<evidence type="ECO:0000256" key="1">
    <source>
        <dbReference type="ARBA" id="ARBA00004123"/>
    </source>
</evidence>
<keyword evidence="5" id="KW-0539">Nucleus</keyword>
<keyword evidence="4" id="KW-0804">Transcription</keyword>
<dbReference type="GO" id="GO:0005634">
    <property type="term" value="C:nucleus"/>
    <property type="evidence" value="ECO:0007669"/>
    <property type="project" value="UniProtKB-SubCell"/>
</dbReference>
<evidence type="ECO:0000256" key="3">
    <source>
        <dbReference type="ARBA" id="ARBA00023125"/>
    </source>
</evidence>
<reference evidence="7" key="1">
    <citation type="submission" date="2022-08" db="EMBL/GenBank/DDBJ databases">
        <authorList>
            <person name="Gutierrez-Valencia J."/>
        </authorList>
    </citation>
    <scope>NUCLEOTIDE SEQUENCE</scope>
</reference>
<evidence type="ECO:0000256" key="5">
    <source>
        <dbReference type="ARBA" id="ARBA00023242"/>
    </source>
</evidence>
<comment type="subcellular location">
    <subcellularLocation>
        <location evidence="1">Nucleus</location>
    </subcellularLocation>
</comment>
<comment type="caution">
    <text evidence="7">The sequence shown here is derived from an EMBL/GenBank/DDBJ whole genome shotgun (WGS) entry which is preliminary data.</text>
</comment>
<name>A0AAV0L9J4_9ROSI</name>
<dbReference type="Gene3D" id="2.40.330.10">
    <property type="entry name" value="DNA-binding pseudobarrel domain"/>
    <property type="match status" value="2"/>
</dbReference>
<dbReference type="Proteomes" id="UP001154282">
    <property type="component" value="Unassembled WGS sequence"/>
</dbReference>
<dbReference type="GO" id="GO:0003677">
    <property type="term" value="F:DNA binding"/>
    <property type="evidence" value="ECO:0007669"/>
    <property type="project" value="UniProtKB-KW"/>
</dbReference>
<feature type="domain" description="TF-B3" evidence="6">
    <location>
        <begin position="233"/>
        <end position="338"/>
    </location>
</feature>
<keyword evidence="3" id="KW-0238">DNA-binding</keyword>
<dbReference type="EMBL" id="CAMGYJ010000006">
    <property type="protein sequence ID" value="CAI0429688.1"/>
    <property type="molecule type" value="Genomic_DNA"/>
</dbReference>
<dbReference type="Pfam" id="PF02362">
    <property type="entry name" value="B3"/>
    <property type="match status" value="2"/>
</dbReference>
<organism evidence="7 8">
    <name type="scientific">Linum tenue</name>
    <dbReference type="NCBI Taxonomy" id="586396"/>
    <lineage>
        <taxon>Eukaryota</taxon>
        <taxon>Viridiplantae</taxon>
        <taxon>Streptophyta</taxon>
        <taxon>Embryophyta</taxon>
        <taxon>Tracheophyta</taxon>
        <taxon>Spermatophyta</taxon>
        <taxon>Magnoliopsida</taxon>
        <taxon>eudicotyledons</taxon>
        <taxon>Gunneridae</taxon>
        <taxon>Pentapetalae</taxon>
        <taxon>rosids</taxon>
        <taxon>fabids</taxon>
        <taxon>Malpighiales</taxon>
        <taxon>Linaceae</taxon>
        <taxon>Linum</taxon>
    </lineage>
</organism>
<dbReference type="CDD" id="cd10017">
    <property type="entry name" value="B3_DNA"/>
    <property type="match status" value="2"/>
</dbReference>
<protein>
    <recommendedName>
        <fullName evidence="6">TF-B3 domain-containing protein</fullName>
    </recommendedName>
</protein>
<dbReference type="PANTHER" id="PTHR31920">
    <property type="entry name" value="B3 DOMAIN-CONTAINING"/>
    <property type="match status" value="1"/>
</dbReference>
<dbReference type="InterPro" id="IPR015300">
    <property type="entry name" value="DNA-bd_pseudobarrel_sf"/>
</dbReference>
<sequence length="338" mass="38486">MESFGMKDGGQSKKAKATFGLIRRGNASDMEKMKPHFFRVMLEFMLQDSKIIVALDQYIPTEFVKRYRSRLGSSATLKVDNGDTWEVELVTDDDGMVWLVKGWEDFRMHHSLKQGDILVFRLEQNSLFHVMVFEPTASEKNYRHKDLKGHGKLLNEIKVEDEFDVEKETGKLKEVKTKKSGGEGKRKVKLAATLETPNHQLEIKTEAQNSTKFDAGISEPRKANASTSSENPNFFVTINKSHMKRRHILLPTRFVYEHMIPEHGTVPENRKVMVSDEKGLSSWSFSFVLLPRRGGGRGQASFSGGWPAFRNANALKPGDVCQFELVFDGQMKVTIRRA</sequence>
<gene>
    <name evidence="7" type="ORF">LITE_LOCUS22251</name>
</gene>
<evidence type="ECO:0000313" key="7">
    <source>
        <dbReference type="EMBL" id="CAI0429688.1"/>
    </source>
</evidence>
<dbReference type="PROSITE" id="PS50863">
    <property type="entry name" value="B3"/>
    <property type="match status" value="2"/>
</dbReference>
<evidence type="ECO:0000256" key="2">
    <source>
        <dbReference type="ARBA" id="ARBA00023015"/>
    </source>
</evidence>
<keyword evidence="8" id="KW-1185">Reference proteome</keyword>
<dbReference type="InterPro" id="IPR050655">
    <property type="entry name" value="Plant_B3_domain"/>
</dbReference>
<dbReference type="AlphaFoldDB" id="A0AAV0L9J4"/>
<dbReference type="InterPro" id="IPR003340">
    <property type="entry name" value="B3_DNA-bd"/>
</dbReference>
<dbReference type="PANTHER" id="PTHR31920:SF37">
    <property type="entry name" value="B3 DOMAIN-CONTAINING TRANSCRIPTION FACTOR VRN1"/>
    <property type="match status" value="1"/>
</dbReference>
<proteinExistence type="predicted"/>
<evidence type="ECO:0000259" key="6">
    <source>
        <dbReference type="PROSITE" id="PS50863"/>
    </source>
</evidence>
<evidence type="ECO:0000313" key="8">
    <source>
        <dbReference type="Proteomes" id="UP001154282"/>
    </source>
</evidence>
<feature type="domain" description="TF-B3" evidence="6">
    <location>
        <begin position="42"/>
        <end position="136"/>
    </location>
</feature>
<keyword evidence="2" id="KW-0805">Transcription regulation</keyword>